<sequence>MKLKRKIIVLIISAVALFVLYTLLNNKFESVKKDTSTKTNRLSVDAPTNPHLVALANEFDSAFQLLMNKHHQPGASVAVVYDSVIILLKGYGFKEVGTTDSINVHTAYRLASVSKPFASFLTGILVEDQILDWNQTVLQHWPGFKLKSSDYTKAVTIRHVLSHSTGLPYHTYTNMIEEALPFDTLLSYLRDIKLISEPGTLYSYQNVGYSLIGKVVSEATGKSYETQLQEKVFTPLGMIDASTDYLSFVNNDNIAQPHIFNRGKFRSTAIRDTYYNVAPAGGVNASINDMAQWLKALLGHREQIIKKSTIDSLFTPQVLANSRNRNFYKWQRVRKAHYGLGWRIINFTNDTMVYHGGYVTGYRSEVALLPSEKIAICVLTNAPGRVADTSLPIFFQIFDKHREAIKEWKPEIKN</sequence>
<accession>A0A401UAG7</accession>
<evidence type="ECO:0000313" key="4">
    <source>
        <dbReference type="Proteomes" id="UP000288227"/>
    </source>
</evidence>
<keyword evidence="3" id="KW-0378">Hydrolase</keyword>
<dbReference type="SUPFAM" id="SSF56601">
    <property type="entry name" value="beta-lactamase/transpeptidase-like"/>
    <property type="match status" value="1"/>
</dbReference>
<dbReference type="Proteomes" id="UP000288227">
    <property type="component" value="Unassembled WGS sequence"/>
</dbReference>
<reference evidence="3 4" key="1">
    <citation type="submission" date="2018-11" db="EMBL/GenBank/DDBJ databases">
        <title>Chryseotalea sanarue gen. nov., sp., nov., a member of the family Cytophagaceae, isolated from a brackish lake in Hamamatsu Japan.</title>
        <authorList>
            <person name="Maejima Y."/>
            <person name="Iino T."/>
            <person name="Muraguchi Y."/>
            <person name="Fukuda K."/>
            <person name="Ohkuma M."/>
            <person name="Moriuchi R."/>
            <person name="Dohra H."/>
            <person name="Kimbara K."/>
            <person name="Shintani M."/>
        </authorList>
    </citation>
    <scope>NUCLEOTIDE SEQUENCE [LARGE SCALE GENOMIC DNA]</scope>
    <source>
        <strain evidence="3 4">Ys</strain>
    </source>
</reference>
<dbReference type="PANTHER" id="PTHR46825:SF15">
    <property type="entry name" value="BETA-LACTAMASE-RELATED DOMAIN-CONTAINING PROTEIN"/>
    <property type="match status" value="1"/>
</dbReference>
<keyword evidence="1" id="KW-1133">Transmembrane helix</keyword>
<dbReference type="PANTHER" id="PTHR46825">
    <property type="entry name" value="D-ALANYL-D-ALANINE-CARBOXYPEPTIDASE/ENDOPEPTIDASE AMPH"/>
    <property type="match status" value="1"/>
</dbReference>
<evidence type="ECO:0000259" key="2">
    <source>
        <dbReference type="Pfam" id="PF00144"/>
    </source>
</evidence>
<dbReference type="AlphaFoldDB" id="A0A401UAG7"/>
<keyword evidence="4" id="KW-1185">Reference proteome</keyword>
<comment type="caution">
    <text evidence="3">The sequence shown here is derived from an EMBL/GenBank/DDBJ whole genome shotgun (WGS) entry which is preliminary data.</text>
</comment>
<gene>
    <name evidence="3" type="ORF">SanaruYs_21090</name>
</gene>
<dbReference type="GO" id="GO:0016787">
    <property type="term" value="F:hydrolase activity"/>
    <property type="evidence" value="ECO:0007669"/>
    <property type="project" value="UniProtKB-KW"/>
</dbReference>
<dbReference type="EMBL" id="BHXQ01000003">
    <property type="protein sequence ID" value="GCC51880.1"/>
    <property type="molecule type" value="Genomic_DNA"/>
</dbReference>
<dbReference type="InterPro" id="IPR012338">
    <property type="entry name" value="Beta-lactam/transpept-like"/>
</dbReference>
<proteinExistence type="predicted"/>
<dbReference type="Pfam" id="PF00144">
    <property type="entry name" value="Beta-lactamase"/>
    <property type="match status" value="1"/>
</dbReference>
<keyword evidence="1" id="KW-0812">Transmembrane</keyword>
<dbReference type="Gene3D" id="3.40.710.10">
    <property type="entry name" value="DD-peptidase/beta-lactamase superfamily"/>
    <property type="match status" value="1"/>
</dbReference>
<organism evidence="3 4">
    <name type="scientific">Chryseotalea sanaruensis</name>
    <dbReference type="NCBI Taxonomy" id="2482724"/>
    <lineage>
        <taxon>Bacteria</taxon>
        <taxon>Pseudomonadati</taxon>
        <taxon>Bacteroidota</taxon>
        <taxon>Cytophagia</taxon>
        <taxon>Cytophagales</taxon>
        <taxon>Chryseotaleaceae</taxon>
        <taxon>Chryseotalea</taxon>
    </lineage>
</organism>
<evidence type="ECO:0000313" key="3">
    <source>
        <dbReference type="EMBL" id="GCC51880.1"/>
    </source>
</evidence>
<protein>
    <submittedName>
        <fullName evidence="3">Serine hydrolase</fullName>
    </submittedName>
</protein>
<feature type="domain" description="Beta-lactamase-related" evidence="2">
    <location>
        <begin position="59"/>
        <end position="385"/>
    </location>
</feature>
<feature type="transmembrane region" description="Helical" evidence="1">
    <location>
        <begin position="7"/>
        <end position="24"/>
    </location>
</feature>
<evidence type="ECO:0000256" key="1">
    <source>
        <dbReference type="SAM" id="Phobius"/>
    </source>
</evidence>
<dbReference type="InterPro" id="IPR001466">
    <property type="entry name" value="Beta-lactam-related"/>
</dbReference>
<dbReference type="RefSeq" id="WP_127122519.1">
    <property type="nucleotide sequence ID" value="NZ_BHXQ01000003.1"/>
</dbReference>
<name>A0A401UAG7_9BACT</name>
<dbReference type="InterPro" id="IPR050491">
    <property type="entry name" value="AmpC-like"/>
</dbReference>
<dbReference type="OrthoDB" id="1522765at2"/>
<keyword evidence="1" id="KW-0472">Membrane</keyword>